<evidence type="ECO:0000313" key="8">
    <source>
        <dbReference type="EMBL" id="KAK6618587.1"/>
    </source>
</evidence>
<evidence type="ECO:0000256" key="6">
    <source>
        <dbReference type="SAM" id="Coils"/>
    </source>
</evidence>
<feature type="compositionally biased region" description="Basic residues" evidence="7">
    <location>
        <begin position="414"/>
        <end position="423"/>
    </location>
</feature>
<dbReference type="PANTHER" id="PTHR14211:SF7">
    <property type="entry name" value="RIBOSOME BIOGENESIS PROTEIN NOP53"/>
    <property type="match status" value="1"/>
</dbReference>
<keyword evidence="4 5" id="KW-0539">Nucleus</keyword>
<evidence type="ECO:0000256" key="7">
    <source>
        <dbReference type="SAM" id="MobiDB-lite"/>
    </source>
</evidence>
<dbReference type="AlphaFoldDB" id="A0AAN8NQM5"/>
<comment type="similarity">
    <text evidence="1 5">Belongs to the NOP53 family.</text>
</comment>
<dbReference type="Proteomes" id="UP001372834">
    <property type="component" value="Unassembled WGS sequence"/>
</dbReference>
<evidence type="ECO:0000256" key="3">
    <source>
        <dbReference type="ARBA" id="ARBA00022517"/>
    </source>
</evidence>
<dbReference type="PIRSF" id="PIRSF017302">
    <property type="entry name" value="Gltscr2"/>
    <property type="match status" value="1"/>
</dbReference>
<dbReference type="GO" id="GO:0008097">
    <property type="term" value="F:5S rRNA binding"/>
    <property type="evidence" value="ECO:0007669"/>
    <property type="project" value="TreeGrafter"/>
</dbReference>
<dbReference type="GO" id="GO:0000027">
    <property type="term" value="P:ribosomal large subunit assembly"/>
    <property type="evidence" value="ECO:0007669"/>
    <property type="project" value="UniProtKB-UniRule"/>
</dbReference>
<dbReference type="EMBL" id="JAWJWE010000041">
    <property type="protein sequence ID" value="KAK6618587.1"/>
    <property type="molecule type" value="Genomic_DNA"/>
</dbReference>
<evidence type="ECO:0000256" key="4">
    <source>
        <dbReference type="ARBA" id="ARBA00023242"/>
    </source>
</evidence>
<organism evidence="8 9">
    <name type="scientific">Polyplax serrata</name>
    <name type="common">Common mouse louse</name>
    <dbReference type="NCBI Taxonomy" id="468196"/>
    <lineage>
        <taxon>Eukaryota</taxon>
        <taxon>Metazoa</taxon>
        <taxon>Ecdysozoa</taxon>
        <taxon>Arthropoda</taxon>
        <taxon>Hexapoda</taxon>
        <taxon>Insecta</taxon>
        <taxon>Pterygota</taxon>
        <taxon>Neoptera</taxon>
        <taxon>Paraneoptera</taxon>
        <taxon>Psocodea</taxon>
        <taxon>Troctomorpha</taxon>
        <taxon>Phthiraptera</taxon>
        <taxon>Anoplura</taxon>
        <taxon>Polyplacidae</taxon>
        <taxon>Polyplax</taxon>
    </lineage>
</organism>
<proteinExistence type="inferred from homology"/>
<protein>
    <recommendedName>
        <fullName evidence="2 5">Ribosome biogenesis protein NOP53</fullName>
    </recommendedName>
</protein>
<evidence type="ECO:0000256" key="5">
    <source>
        <dbReference type="PIRNR" id="PIRNR017302"/>
    </source>
</evidence>
<sequence>MSTKRKRVSKKSKKSWRKNVDISDVDNFIQDQLLQERLGVNYSEQNDEDLFEIDTTGNEEYVYIDNKAGKIVEPEKPKSDVENYPPSMRLRETKLPKCFEILEKRTAVPAAIAVKKGVKSSRLRHKGLRRKLEVQSETSLKKKEKKPGVLFNYDVWSKETEPEKKIDDNWLTSDTVRHTLQNTGLHKKQIPKTIFAKPSLLPAVEVPHPGLSYNPSLRDHNDILSKVAEKELEIIKEEKHLNRVTRNMFSQVTREKMEKDWLSEMTVGLTMTKEESDIDDGEQYKALNPPVRNKKKTLQKRRKQKEALKLKEKLKNQKIEKKKLSDIYKLRIFNESISKKEQRIMKNIEKRKEKKLQRPYKTKSLSQIKYKEPELDFLLPDELSGNLRNIKPEGNLLFERFKSLQKRNILQPTIKRHVSRSKGKAYEREHTKMGWEKMESQMNKRSKKK</sequence>
<feature type="coiled-coil region" evidence="6">
    <location>
        <begin position="291"/>
        <end position="327"/>
    </location>
</feature>
<feature type="region of interest" description="Disordered" evidence="7">
    <location>
        <begin position="412"/>
        <end position="449"/>
    </location>
</feature>
<evidence type="ECO:0000313" key="9">
    <source>
        <dbReference type="Proteomes" id="UP001372834"/>
    </source>
</evidence>
<dbReference type="InterPro" id="IPR011687">
    <property type="entry name" value="Nop53/GLTSCR2"/>
</dbReference>
<evidence type="ECO:0000256" key="2">
    <source>
        <dbReference type="ARBA" id="ARBA00018339"/>
    </source>
</evidence>
<evidence type="ECO:0000256" key="1">
    <source>
        <dbReference type="ARBA" id="ARBA00008838"/>
    </source>
</evidence>
<keyword evidence="3 5" id="KW-0690">Ribosome biogenesis</keyword>
<dbReference type="GO" id="GO:0005730">
    <property type="term" value="C:nucleolus"/>
    <property type="evidence" value="ECO:0007669"/>
    <property type="project" value="UniProtKB-SubCell"/>
</dbReference>
<comment type="caution">
    <text evidence="8">The sequence shown here is derived from an EMBL/GenBank/DDBJ whole genome shotgun (WGS) entry which is preliminary data.</text>
</comment>
<comment type="subcellular location">
    <subcellularLocation>
        <location evidence="5">Nucleus</location>
        <location evidence="5">Nucleolus</location>
    </subcellularLocation>
    <subcellularLocation>
        <location evidence="5">Nucleus</location>
        <location evidence="5">Nucleoplasm</location>
    </subcellularLocation>
</comment>
<comment type="function">
    <text evidence="5">May play a role in ribosome biogenesis.</text>
</comment>
<accession>A0AAN8NQM5</accession>
<dbReference type="GO" id="GO:0006364">
    <property type="term" value="P:rRNA processing"/>
    <property type="evidence" value="ECO:0007669"/>
    <property type="project" value="TreeGrafter"/>
</dbReference>
<dbReference type="Pfam" id="PF07767">
    <property type="entry name" value="Nop53"/>
    <property type="match status" value="1"/>
</dbReference>
<dbReference type="PANTHER" id="PTHR14211">
    <property type="entry name" value="GLIOMA SUPPRESSOR CANDIDATE REGION GENE 2"/>
    <property type="match status" value="1"/>
</dbReference>
<gene>
    <name evidence="8" type="ORF">RUM43_012978</name>
</gene>
<dbReference type="GO" id="GO:0005654">
    <property type="term" value="C:nucleoplasm"/>
    <property type="evidence" value="ECO:0007669"/>
    <property type="project" value="UniProtKB-SubCell"/>
</dbReference>
<feature type="compositionally biased region" description="Basic and acidic residues" evidence="7">
    <location>
        <begin position="424"/>
        <end position="439"/>
    </location>
</feature>
<keyword evidence="6" id="KW-0175">Coiled coil</keyword>
<name>A0AAN8NQM5_POLSC</name>
<reference evidence="8 9" key="1">
    <citation type="submission" date="2023-10" db="EMBL/GenBank/DDBJ databases">
        <title>Genomes of two closely related lineages of the louse Polyplax serrata with different host specificities.</title>
        <authorList>
            <person name="Martinu J."/>
            <person name="Tarabai H."/>
            <person name="Stefka J."/>
            <person name="Hypsa V."/>
        </authorList>
    </citation>
    <scope>NUCLEOTIDE SEQUENCE [LARGE SCALE GENOMIC DNA]</scope>
    <source>
        <strain evidence="8">HR10_N</strain>
    </source>
</reference>